<sequence length="359" mass="39252">MSPSSFHALALFSGGLDSVLAARLVLAQGRRVTGLHFVSPFFGKPQLLPAWQEMYGLDLVPVDVSDAYVRLLLDGPAHGYGKNLNPCVDCKILMLARARQLLAEYGAQCIVSGEVLGQRPMSQRRDALDIISREAGVRDLLVRPLCAQKLAPTPVEEAGILDRARLRDFWGRGRSGQLTLARELGITSIPTPAGGCLLAEKESVRRYWPVLRRVPAPSPVDFHIANAGRQFWNGQHWLAIGRNREANERLEALAGPQDLVFTLRDMPGPLGLGRQWPGLRWTAETVRTAAAAVLSFSSKVKELRKEAAVVVCGAGHQETVIAMPQPPESIGWLDPSFAVFLEEKRALCKTAGQVLDDFG</sequence>
<dbReference type="GO" id="GO:0004810">
    <property type="term" value="F:CCA tRNA nucleotidyltransferase activity"/>
    <property type="evidence" value="ECO:0007669"/>
    <property type="project" value="InterPro"/>
</dbReference>
<evidence type="ECO:0000259" key="3">
    <source>
        <dbReference type="Pfam" id="PF02568"/>
    </source>
</evidence>
<dbReference type="AlphaFoldDB" id="T2GES7"/>
<dbReference type="Gene3D" id="3.40.50.620">
    <property type="entry name" value="HUPs"/>
    <property type="match status" value="1"/>
</dbReference>
<protein>
    <submittedName>
        <fullName evidence="4">Putative Thiamine biosynthesis protein</fullName>
    </submittedName>
</protein>
<accession>T2GES7</accession>
<keyword evidence="2" id="KW-0067">ATP-binding</keyword>
<dbReference type="SUPFAM" id="SSF52402">
    <property type="entry name" value="Adenine nucleotide alpha hydrolases-like"/>
    <property type="match status" value="1"/>
</dbReference>
<gene>
    <name evidence="4" type="ORF">DGI_2706</name>
</gene>
<dbReference type="EMBL" id="CP006585">
    <property type="protein sequence ID" value="AGW14437.1"/>
    <property type="molecule type" value="Genomic_DNA"/>
</dbReference>
<evidence type="ECO:0000256" key="2">
    <source>
        <dbReference type="ARBA" id="ARBA00022840"/>
    </source>
</evidence>
<feature type="domain" description="Thil AANH" evidence="3">
    <location>
        <begin position="7"/>
        <end position="146"/>
    </location>
</feature>
<evidence type="ECO:0000313" key="4">
    <source>
        <dbReference type="EMBL" id="AGW14437.1"/>
    </source>
</evidence>
<dbReference type="GO" id="GO:0005524">
    <property type="term" value="F:ATP binding"/>
    <property type="evidence" value="ECO:0007669"/>
    <property type="project" value="UniProtKB-KW"/>
</dbReference>
<keyword evidence="5" id="KW-1185">Reference proteome</keyword>
<proteinExistence type="predicted"/>
<organism evidence="4 5">
    <name type="scientific">Megalodesulfovibrio gigas (strain ATCC 19364 / DSM 1382 / NCIMB 9332 / VKM B-1759)</name>
    <name type="common">Desulfovibrio gigas</name>
    <dbReference type="NCBI Taxonomy" id="1121448"/>
    <lineage>
        <taxon>Bacteria</taxon>
        <taxon>Pseudomonadati</taxon>
        <taxon>Thermodesulfobacteriota</taxon>
        <taxon>Desulfovibrionia</taxon>
        <taxon>Desulfovibrionales</taxon>
        <taxon>Desulfovibrionaceae</taxon>
        <taxon>Megalodesulfovibrio</taxon>
    </lineage>
</organism>
<evidence type="ECO:0000313" key="5">
    <source>
        <dbReference type="Proteomes" id="UP000016587"/>
    </source>
</evidence>
<name>T2GES7_MEGG1</name>
<dbReference type="STRING" id="1121448.DGI_2706"/>
<dbReference type="Proteomes" id="UP000016587">
    <property type="component" value="Chromosome"/>
</dbReference>
<dbReference type="InterPro" id="IPR020536">
    <property type="entry name" value="ThiI_AANH"/>
</dbReference>
<dbReference type="Pfam" id="PF02568">
    <property type="entry name" value="ThiI"/>
    <property type="match status" value="1"/>
</dbReference>
<keyword evidence="1" id="KW-0547">Nucleotide-binding</keyword>
<dbReference type="HOGENOM" id="CLU_053822_0_0_7"/>
<dbReference type="eggNOG" id="COG0301">
    <property type="taxonomic scope" value="Bacteria"/>
</dbReference>
<dbReference type="InterPro" id="IPR014729">
    <property type="entry name" value="Rossmann-like_a/b/a_fold"/>
</dbReference>
<dbReference type="PATRIC" id="fig|1121448.10.peg.2662"/>
<dbReference type="KEGG" id="dgg:DGI_2706"/>
<evidence type="ECO:0000256" key="1">
    <source>
        <dbReference type="ARBA" id="ARBA00022741"/>
    </source>
</evidence>
<reference evidence="5" key="2">
    <citation type="submission" date="2013-07" db="EMBL/GenBank/DDBJ databases">
        <authorList>
            <person name="Morais-Silva F.O."/>
            <person name="Rezende A.M."/>
            <person name="Pimentel C."/>
            <person name="Resende D.M."/>
            <person name="Santos C.I."/>
            <person name="Clemente C."/>
            <person name="de Oliveira L.M."/>
            <person name="da Silva S.M."/>
            <person name="Costa D.A."/>
            <person name="Varela-Raposo A."/>
            <person name="Horacio E.C.A."/>
            <person name="Matos M."/>
            <person name="Flores O."/>
            <person name="Ruiz J.C."/>
            <person name="Rodrigues-Pousada C."/>
        </authorList>
    </citation>
    <scope>NUCLEOTIDE SEQUENCE [LARGE SCALE GENOMIC DNA]</scope>
    <source>
        <strain evidence="5">ATCC 19364 / DSM 1382 / NCIMB 9332 / VKM B-1759</strain>
    </source>
</reference>
<dbReference type="RefSeq" id="WP_021761455.1">
    <property type="nucleotide sequence ID" value="NC_022444.1"/>
</dbReference>
<reference evidence="4 5" key="1">
    <citation type="journal article" date="2013" name="J. Bacteriol.">
        <title>Roles of HynAB and Ech, the only two hydrogenases found in the model sulfate reducer Desulfovibrio gigas.</title>
        <authorList>
            <person name="Morais-Silva F.O."/>
            <person name="Santos C.I."/>
            <person name="Rodrigues R."/>
            <person name="Pereira I.A."/>
            <person name="Rodrigues-Pousada C."/>
        </authorList>
    </citation>
    <scope>NUCLEOTIDE SEQUENCE [LARGE SCALE GENOMIC DNA]</scope>
    <source>
        <strain evidence="5">ATCC 19364 / DSM 1382 / NCIMB 9332 / VKM B-1759</strain>
    </source>
</reference>